<dbReference type="AlphaFoldDB" id="A0AAU7FAA1"/>
<gene>
    <name evidence="1" type="ORF">ABHF33_15450</name>
</gene>
<dbReference type="KEGG" id="cmav:ABHF33_15450"/>
<proteinExistence type="predicted"/>
<organism evidence="1">
    <name type="scientific">Chitinibacter mangrovi</name>
    <dbReference type="NCBI Taxonomy" id="3153927"/>
    <lineage>
        <taxon>Bacteria</taxon>
        <taxon>Pseudomonadati</taxon>
        <taxon>Pseudomonadota</taxon>
        <taxon>Betaproteobacteria</taxon>
        <taxon>Neisseriales</taxon>
        <taxon>Chitinibacteraceae</taxon>
        <taxon>Chitinibacter</taxon>
    </lineage>
</organism>
<reference evidence="1" key="1">
    <citation type="submission" date="2024-05" db="EMBL/GenBank/DDBJ databases">
        <authorList>
            <person name="Yang L."/>
            <person name="Pan L."/>
        </authorList>
    </citation>
    <scope>NUCLEOTIDE SEQUENCE</scope>
    <source>
        <strain evidence="1">FCG-7</strain>
    </source>
</reference>
<dbReference type="SUPFAM" id="SSF47789">
    <property type="entry name" value="C-terminal domain of RNA polymerase alpha subunit"/>
    <property type="match status" value="1"/>
</dbReference>
<accession>A0AAU7FAA1</accession>
<sequence>MSMQQGPAATDFDGCYAPLTNRQINALKNHLDRESFTPQDVAAISYRHLLHIPGLGEKSLQLIRSWLQQYGLDVHIPASKEHKISRSDKQLAKAKEILNKYGYALLAPEEQQHH</sequence>
<dbReference type="RefSeq" id="WP_348944786.1">
    <property type="nucleotide sequence ID" value="NZ_CP157355.1"/>
</dbReference>
<protein>
    <recommendedName>
        <fullName evidence="2">RNA polymerase alpha subunit C-terminal domain-containing protein</fullName>
    </recommendedName>
</protein>
<evidence type="ECO:0000313" key="1">
    <source>
        <dbReference type="EMBL" id="XBM00434.1"/>
    </source>
</evidence>
<dbReference type="EMBL" id="CP157355">
    <property type="protein sequence ID" value="XBM00434.1"/>
    <property type="molecule type" value="Genomic_DNA"/>
</dbReference>
<dbReference type="Gene3D" id="1.10.150.20">
    <property type="entry name" value="5' to 3' exonuclease, C-terminal subdomain"/>
    <property type="match status" value="1"/>
</dbReference>
<name>A0AAU7FAA1_9NEIS</name>
<evidence type="ECO:0008006" key="2">
    <source>
        <dbReference type="Google" id="ProtNLM"/>
    </source>
</evidence>